<sequence>MLTSTRSSSSSHSSVSSAIPTSSSSSSKLTDHSHQTTLDSSLLRTPTTDRTSLPISTPHSTSQSPNRNHQKLTPSQCSQRSSLLFGTSSIEHSEHSRSNSPNMTTPHNNNNSNNRTPLLQPSLSSSSSSSRKRLPSFNFTPDDESIEELLKTLGYTQEHTRATSSSSQKNSSKEPNSNDQSRSSVVLLDIEGKEFSIHEHSLSPVSERTELDTESSKSSNNRRRPLVQSVLSQRFQSSIQSTAPLTLSPKPKPHSIPSSSPSSPPASLRASKKIHYNPDDLKQPIRPASFGAHSPNSLSPVFNRSNHQLTPPLGSGTNLGHPSLNRLPKKTSALIQLFESSTPPSIPTSTPPNKAAPPNRIQSSPHSNFSSRLLPENFTRGKSPQPPVSPTQTREGSNFNNLTDYSVRRSNSPHIEAQRHLSGPVPQSPGAGSIGSLNLAMIPGPSITEQECQRLRKERRERIAMASKNHVPASVPQIKINTQPSHLEPPSPMSNQFLKHRKSVASSLTSRISDVQVLHSGSIWYRNPQTNQWRQTRGILTTEAIYLMNENGEVDQNIPDQSIELSLSGCTSVESVRSKRSYGPEFNEPHLHILRIAWAEFDPSTNSRTEFEEFLGCSRATQRADWVGAIWQAAHDLGGFVDQPDIPLRGNPSPKSAPVHHSSPSVPAVRQPDIPPSSLPPQGSSPRLDSVALVDRSLSVDTNPARPIDLVAPPAEPPLSSPSQLKPPTTSAVSSRASEASSGTSNLQSELDRDLAVVQQATTSPIHRLYSDETSSRVQEQFAEIIHADRGYAIDPNLQQTYIRPRSPELDIFAMLDRMSVKGSIHRNTAEFYDPPKPDSAPPQLQQAQDVHNPRPISTSAFPNIDHLQAHADTRPRSTSQHSYHTIRPTSVAGVHEHLPDSPRSSAVGSRSSRKEHLSEVMSTTQPIPNNNSQHRHLSANLTTNTTQQQPTLSSPQATPQPLPSEALHAPPHVRPARGAWSDTDRLSNQTDNILLASNPARAVQRDLRRILKTIERNDSFRAAESDSLGQYLDSIQHQLQNVATKLRGHPVEREADFPVNESDEPTIADKVDYMLSLCNILLESQHKVSSAVEKNLQAHGVSISNRSAHTRSMRSTKNPSRRSSRFPSESGMPGPAPLTPQPEGSLDTDQLPLPDRLESPPLPPLPDVANAGEEPMPNDLEGGPESPPEGLPQVAIQEAGLSRIENLLVALLSRVDESAQRQQQDAAAPVMPDKGVGDGHSAGSRRSRRSCADTETQSGTLDLDADVALWKSRAKGRSTSDVPGAPWNLNQQDRFAQSVSSNTPSIYPPTEAETHSSSDQAPQVIPDYNLAYEAEDQVARRIADERARAARRLEGVSTPYGHGHGHSQFMGQGYPMPAPHHRVSSHLSQAPPSIAPNQDQQPEDPYAQSVHTDAPLSRADLEQSHWSSTTPTAEEQDDSTPPPPPPPKDEPFVAPPSSQAALSVRAPSRVPSRAVSHQSATRSVSVAPDPAPIVNPPQISPEELRSVVHEALQNHSTEQAPILEEVVTLLRNQDQVNQASVLNQGEVSRYLTQLNTHLDGVLHKKNDEILQIGENVGRLEKQLAVLLEQSQQISSVIPLMNSIASTSAAPPPEHAPTSIDRPEEAHSRAPPEPELPAEPQMDADGGPDGPVDVSVHPQEDDALDPPAEGGEPHVTLLSNKPSVGYRITGPRARKISFNNNKGLKGPRMPSGLATVGKLWGGPVPAADRASRWGTSAAGSLKRVPTKSSYVSEKPADVEAALSAVNPDDPVGQEVLSQMDAAADDDRTGTIALGISHILKFLRENSEKEELRRQKKEEEKAAKPQPAIPDEMEQRRAKIEELQLRREATLAEDKAKQMDAMMQAMRQQAAEHDRLLKKISEELEAKNAHEPEREEEERKKRYDDAMADVNNVLTTVESGVMAHLEDFKAQMFNEMKQTFDKVGELRDQKQQIQADIADMLSFMSKVRGGGPDPRWQHGHSMIPGGNAGPEGSVAGSHHTHLAPIPESYPRPNADAPDREGSEFAHAGPARSVAGFGPRSPSRR</sequence>
<feature type="region of interest" description="Disordered" evidence="1">
    <location>
        <begin position="829"/>
        <end position="862"/>
    </location>
</feature>
<dbReference type="PROSITE" id="PS50058">
    <property type="entry name" value="G_PROTEIN_GAMMA"/>
    <property type="match status" value="1"/>
</dbReference>
<accession>A0A2N5TIZ4</accession>
<feature type="region of interest" description="Disordered" evidence="1">
    <location>
        <begin position="1356"/>
        <end position="1494"/>
    </location>
</feature>
<dbReference type="OrthoDB" id="2507336at2759"/>
<evidence type="ECO:0000259" key="2">
    <source>
        <dbReference type="PROSITE" id="PS50003"/>
    </source>
</evidence>
<feature type="compositionally biased region" description="Low complexity" evidence="1">
    <location>
        <begin position="652"/>
        <end position="669"/>
    </location>
</feature>
<feature type="compositionally biased region" description="Polar residues" evidence="1">
    <location>
        <begin position="294"/>
        <end position="320"/>
    </location>
</feature>
<feature type="compositionally biased region" description="Polar residues" evidence="1">
    <location>
        <begin position="843"/>
        <end position="862"/>
    </location>
</feature>
<feature type="compositionally biased region" description="Low complexity" evidence="1">
    <location>
        <begin position="255"/>
        <end position="269"/>
    </location>
</feature>
<evidence type="ECO:0000313" key="6">
    <source>
        <dbReference type="Proteomes" id="UP000235388"/>
    </source>
</evidence>
<dbReference type="PROSITE" id="PS50003">
    <property type="entry name" value="PH_DOMAIN"/>
    <property type="match status" value="1"/>
</dbReference>
<comment type="caution">
    <text evidence="4">The sequence shown here is derived from an EMBL/GenBank/DDBJ whole genome shotgun (WGS) entry which is preliminary data.</text>
</comment>
<evidence type="ECO:0000313" key="4">
    <source>
        <dbReference type="EMBL" id="PLW25455.1"/>
    </source>
</evidence>
<feature type="compositionally biased region" description="Low complexity" evidence="1">
    <location>
        <begin position="1"/>
        <end position="28"/>
    </location>
</feature>
<evidence type="ECO:0000256" key="1">
    <source>
        <dbReference type="SAM" id="MobiDB-lite"/>
    </source>
</evidence>
<feature type="region of interest" description="Disordered" evidence="1">
    <location>
        <begin position="644"/>
        <end position="688"/>
    </location>
</feature>
<feature type="region of interest" description="Disordered" evidence="1">
    <location>
        <begin position="1298"/>
        <end position="1323"/>
    </location>
</feature>
<evidence type="ECO:0000259" key="3">
    <source>
        <dbReference type="PROSITE" id="PS50058"/>
    </source>
</evidence>
<dbReference type="Proteomes" id="UP000235392">
    <property type="component" value="Unassembled WGS sequence"/>
</dbReference>
<feature type="compositionally biased region" description="Basic residues" evidence="1">
    <location>
        <begin position="1109"/>
        <end position="1125"/>
    </location>
</feature>
<feature type="region of interest" description="Disordered" evidence="1">
    <location>
        <begin position="1221"/>
        <end position="1258"/>
    </location>
</feature>
<feature type="region of interest" description="Disordered" evidence="1">
    <location>
        <begin position="1"/>
        <end position="143"/>
    </location>
</feature>
<gene>
    <name evidence="5" type="ORF">PCANC_03564</name>
    <name evidence="4" type="ORF">PCASD_23795</name>
</gene>
<dbReference type="STRING" id="200324.A0A2N5TIZ4"/>
<evidence type="ECO:0000313" key="7">
    <source>
        <dbReference type="Proteomes" id="UP000235392"/>
    </source>
</evidence>
<feature type="compositionally biased region" description="Polar residues" evidence="1">
    <location>
        <begin position="390"/>
        <end position="406"/>
    </location>
</feature>
<feature type="compositionally biased region" description="Polar residues" evidence="1">
    <location>
        <begin position="921"/>
        <end position="933"/>
    </location>
</feature>
<feature type="compositionally biased region" description="Basic and acidic residues" evidence="1">
    <location>
        <begin position="1807"/>
        <end position="1822"/>
    </location>
</feature>
<feature type="compositionally biased region" description="Low complexity" evidence="1">
    <location>
        <begin position="940"/>
        <end position="960"/>
    </location>
</feature>
<feature type="region of interest" description="Disordered" evidence="1">
    <location>
        <begin position="703"/>
        <end position="751"/>
    </location>
</feature>
<dbReference type="EMBL" id="PGCJ01000056">
    <property type="protein sequence ID" value="PLW53837.1"/>
    <property type="molecule type" value="Genomic_DNA"/>
</dbReference>
<organism evidence="4 7">
    <name type="scientific">Puccinia coronata f. sp. avenae</name>
    <dbReference type="NCBI Taxonomy" id="200324"/>
    <lineage>
        <taxon>Eukaryota</taxon>
        <taxon>Fungi</taxon>
        <taxon>Dikarya</taxon>
        <taxon>Basidiomycota</taxon>
        <taxon>Pucciniomycotina</taxon>
        <taxon>Pucciniomycetes</taxon>
        <taxon>Pucciniales</taxon>
        <taxon>Pucciniaceae</taxon>
        <taxon>Puccinia</taxon>
    </lineage>
</organism>
<feature type="compositionally biased region" description="Low complexity" evidence="1">
    <location>
        <begin position="721"/>
        <end position="745"/>
    </location>
</feature>
<feature type="compositionally biased region" description="Basic and acidic residues" evidence="1">
    <location>
        <begin position="1621"/>
        <end position="1632"/>
    </location>
</feature>
<feature type="region of interest" description="Disordered" evidence="1">
    <location>
        <begin position="158"/>
        <end position="184"/>
    </location>
</feature>
<feature type="domain" description="PH" evidence="2">
    <location>
        <begin position="516"/>
        <end position="635"/>
    </location>
</feature>
<feature type="region of interest" description="Disordered" evidence="1">
    <location>
        <begin position="1807"/>
        <end position="1834"/>
    </location>
</feature>
<feature type="compositionally biased region" description="Basic and acidic residues" evidence="1">
    <location>
        <begin position="198"/>
        <end position="215"/>
    </location>
</feature>
<feature type="region of interest" description="Disordered" evidence="1">
    <location>
        <begin position="890"/>
        <end position="985"/>
    </location>
</feature>
<dbReference type="GO" id="GO:0007186">
    <property type="term" value="P:G protein-coupled receptor signaling pathway"/>
    <property type="evidence" value="ECO:0007669"/>
    <property type="project" value="InterPro"/>
</dbReference>
<protein>
    <recommendedName>
        <fullName evidence="8">PH domain-containing protein</fullName>
    </recommendedName>
</protein>
<feature type="region of interest" description="Disordered" evidence="1">
    <location>
        <begin position="198"/>
        <end position="227"/>
    </location>
</feature>
<feature type="compositionally biased region" description="Polar residues" evidence="1">
    <location>
        <begin position="1386"/>
        <end position="1401"/>
    </location>
</feature>
<proteinExistence type="predicted"/>
<keyword evidence="6" id="KW-1185">Reference proteome</keyword>
<feature type="compositionally biased region" description="Polar residues" evidence="1">
    <location>
        <begin position="35"/>
        <end position="90"/>
    </location>
</feature>
<dbReference type="InterPro" id="IPR015898">
    <property type="entry name" value="G-protein_gamma-like_dom"/>
</dbReference>
<feature type="compositionally biased region" description="Polar residues" evidence="1">
    <location>
        <begin position="1425"/>
        <end position="1434"/>
    </location>
</feature>
<feature type="region of interest" description="Disordered" evidence="1">
    <location>
        <begin position="1968"/>
        <end position="2043"/>
    </location>
</feature>
<dbReference type="EMBL" id="PGCI01000536">
    <property type="protein sequence ID" value="PLW25455.1"/>
    <property type="molecule type" value="Genomic_DNA"/>
</dbReference>
<feature type="region of interest" description="Disordered" evidence="1">
    <location>
        <begin position="1101"/>
        <end position="1193"/>
    </location>
</feature>
<feature type="compositionally biased region" description="Polar residues" evidence="1">
    <location>
        <begin position="360"/>
        <end position="371"/>
    </location>
</feature>
<dbReference type="InterPro" id="IPR001849">
    <property type="entry name" value="PH_domain"/>
</dbReference>
<feature type="region of interest" description="Disordered" evidence="1">
    <location>
        <begin position="340"/>
        <end position="406"/>
    </location>
</feature>
<feature type="compositionally biased region" description="Low complexity" evidence="1">
    <location>
        <begin position="164"/>
        <end position="178"/>
    </location>
</feature>
<feature type="compositionally biased region" description="Low complexity" evidence="1">
    <location>
        <begin position="98"/>
        <end position="129"/>
    </location>
</feature>
<dbReference type="Proteomes" id="UP000235388">
    <property type="component" value="Unassembled WGS sequence"/>
</dbReference>
<feature type="compositionally biased region" description="Low complexity" evidence="1">
    <location>
        <begin position="902"/>
        <end position="911"/>
    </location>
</feature>
<evidence type="ECO:0000313" key="5">
    <source>
        <dbReference type="EMBL" id="PLW53837.1"/>
    </source>
</evidence>
<evidence type="ECO:0008006" key="8">
    <source>
        <dbReference type="Google" id="ProtNLM"/>
    </source>
</evidence>
<feature type="region of interest" description="Disordered" evidence="1">
    <location>
        <begin position="240"/>
        <end position="326"/>
    </location>
</feature>
<reference evidence="6 7" key="1">
    <citation type="submission" date="2017-11" db="EMBL/GenBank/DDBJ databases">
        <title>De novo assembly and phasing of dikaryotic genomes from two isolates of Puccinia coronata f. sp. avenae, the causal agent of oat crown rust.</title>
        <authorList>
            <person name="Miller M.E."/>
            <person name="Zhang Y."/>
            <person name="Omidvar V."/>
            <person name="Sperschneider J."/>
            <person name="Schwessinger B."/>
            <person name="Raley C."/>
            <person name="Palmer J.M."/>
            <person name="Garnica D."/>
            <person name="Upadhyaya N."/>
            <person name="Rathjen J."/>
            <person name="Taylor J.M."/>
            <person name="Park R.F."/>
            <person name="Dodds P.N."/>
            <person name="Hirsch C.D."/>
            <person name="Kianian S.F."/>
            <person name="Figueroa M."/>
        </authorList>
    </citation>
    <scope>NUCLEOTIDE SEQUENCE [LARGE SCALE GENOMIC DNA]</scope>
    <source>
        <strain evidence="5">12NC29</strain>
        <strain evidence="4">12SD80</strain>
    </source>
</reference>
<feature type="compositionally biased region" description="Polar residues" evidence="1">
    <location>
        <begin position="1476"/>
        <end position="1485"/>
    </location>
</feature>
<feature type="region of interest" description="Disordered" evidence="1">
    <location>
        <begin position="1605"/>
        <end position="1683"/>
    </location>
</feature>
<feature type="domain" description="G protein gamma" evidence="3">
    <location>
        <begin position="1828"/>
        <end position="1896"/>
    </location>
</feature>
<name>A0A2N5TIZ4_9BASI</name>